<feature type="compositionally biased region" description="Polar residues" evidence="1">
    <location>
        <begin position="37"/>
        <end position="46"/>
    </location>
</feature>
<feature type="region of interest" description="Disordered" evidence="1">
    <location>
        <begin position="326"/>
        <end position="419"/>
    </location>
</feature>
<dbReference type="EMBL" id="CAVMBE010000018">
    <property type="protein sequence ID" value="CAK3980239.1"/>
    <property type="molecule type" value="Genomic_DNA"/>
</dbReference>
<feature type="compositionally biased region" description="Acidic residues" evidence="1">
    <location>
        <begin position="214"/>
        <end position="224"/>
    </location>
</feature>
<feature type="compositionally biased region" description="Acidic residues" evidence="1">
    <location>
        <begin position="396"/>
        <end position="410"/>
    </location>
</feature>
<proteinExistence type="predicted"/>
<feature type="compositionally biased region" description="Basic and acidic residues" evidence="1">
    <location>
        <begin position="200"/>
        <end position="213"/>
    </location>
</feature>
<evidence type="ECO:0000256" key="1">
    <source>
        <dbReference type="SAM" id="MobiDB-lite"/>
    </source>
</evidence>
<keyword evidence="3" id="KW-1185">Reference proteome</keyword>
<feature type="compositionally biased region" description="Polar residues" evidence="1">
    <location>
        <begin position="342"/>
        <end position="355"/>
    </location>
</feature>
<dbReference type="Proteomes" id="UP001296104">
    <property type="component" value="Unassembled WGS sequence"/>
</dbReference>
<feature type="region of interest" description="Disordered" evidence="1">
    <location>
        <begin position="197"/>
        <end position="246"/>
    </location>
</feature>
<feature type="compositionally biased region" description="Low complexity" evidence="1">
    <location>
        <begin position="55"/>
        <end position="75"/>
    </location>
</feature>
<feature type="compositionally biased region" description="Polar residues" evidence="1">
    <location>
        <begin position="1"/>
        <end position="12"/>
    </location>
</feature>
<feature type="compositionally biased region" description="Basic residues" evidence="1">
    <location>
        <begin position="138"/>
        <end position="148"/>
    </location>
</feature>
<accession>A0AAI9EA50</accession>
<name>A0AAI9EA50_9PEZI</name>
<comment type="caution">
    <text evidence="2">The sequence shown here is derived from an EMBL/GenBank/DDBJ whole genome shotgun (WGS) entry which is preliminary data.</text>
</comment>
<feature type="region of interest" description="Disordered" evidence="1">
    <location>
        <begin position="1"/>
        <end position="171"/>
    </location>
</feature>
<evidence type="ECO:0000313" key="3">
    <source>
        <dbReference type="Proteomes" id="UP001296104"/>
    </source>
</evidence>
<organism evidence="2 3">
    <name type="scientific">Lecanosticta acicola</name>
    <dbReference type="NCBI Taxonomy" id="111012"/>
    <lineage>
        <taxon>Eukaryota</taxon>
        <taxon>Fungi</taxon>
        <taxon>Dikarya</taxon>
        <taxon>Ascomycota</taxon>
        <taxon>Pezizomycotina</taxon>
        <taxon>Dothideomycetes</taxon>
        <taxon>Dothideomycetidae</taxon>
        <taxon>Mycosphaerellales</taxon>
        <taxon>Mycosphaerellaceae</taxon>
        <taxon>Lecanosticta</taxon>
    </lineage>
</organism>
<gene>
    <name evidence="2" type="ORF">LECACI_7A003757</name>
</gene>
<evidence type="ECO:0000313" key="2">
    <source>
        <dbReference type="EMBL" id="CAK3980239.1"/>
    </source>
</evidence>
<sequence length="419" mass="45301">MPSNQDNGTASRRSCRQKTLSKKLEEAQKNGAYIPGFSSSPVQTTPHVVGSAHLTTPQSAATPSPTTPPTSTAQSIGLGSAPAHPSITAPHGFESPPTPFLVTRPVGTAATLSSRQKATFEMGRGGVHRARYAVGKTGARKPAKKPVTKKTAPTDDALVEPPPPVLAPDSTVIPDLSAKEFFIYQWPYPPPSDFANLSDANRRWKEKTDKEAEGLGEEGDDDWADFAGDPDLYANEPKSSSLSPEVQRARAIASNFVARSKRAYREGLSWDEFEADERSADSLAAAKQEKDMAKQTTLFREGLRNDVRLAIFDAIKKRLRAEVWLETEDDEGSKAKGKQKQDSAVSTPIRPSTPTAIADAIQNAPELAGPSECTTSAWRTSKGGRQAISIWHGEEQGGEGEQESEDEVDLDSYSRELPF</sequence>
<reference evidence="2" key="1">
    <citation type="submission" date="2023-11" db="EMBL/GenBank/DDBJ databases">
        <authorList>
            <person name="Alioto T."/>
            <person name="Alioto T."/>
            <person name="Gomez Garrido J."/>
        </authorList>
    </citation>
    <scope>NUCLEOTIDE SEQUENCE</scope>
</reference>
<dbReference type="AlphaFoldDB" id="A0AAI9EA50"/>
<protein>
    <submittedName>
        <fullName evidence="2">Uncharacterized protein</fullName>
    </submittedName>
</protein>